<name>A0A9D3MPN9_ANGAN</name>
<comment type="caution">
    <text evidence="1">The sequence shown here is derived from an EMBL/GenBank/DDBJ whole genome shotgun (WGS) entry which is preliminary data.</text>
</comment>
<sequence>MSRRSPKTTQSRSPFIPSSDCISLSWSEAGWASGGCAIAFWVGAVQPTVDLIDCLDLNGVFLILTGRASCTMLCSKSFRNTIIHKIE</sequence>
<dbReference type="Proteomes" id="UP001044222">
    <property type="component" value="Unassembled WGS sequence"/>
</dbReference>
<accession>A0A9D3MPN9</accession>
<feature type="non-terminal residue" evidence="1">
    <location>
        <position position="87"/>
    </location>
</feature>
<keyword evidence="2" id="KW-1185">Reference proteome</keyword>
<gene>
    <name evidence="1" type="ORF">ANANG_G00063240</name>
</gene>
<evidence type="ECO:0000313" key="1">
    <source>
        <dbReference type="EMBL" id="KAG5852515.1"/>
    </source>
</evidence>
<evidence type="ECO:0000313" key="2">
    <source>
        <dbReference type="Proteomes" id="UP001044222"/>
    </source>
</evidence>
<organism evidence="1 2">
    <name type="scientific">Anguilla anguilla</name>
    <name type="common">European freshwater eel</name>
    <name type="synonym">Muraena anguilla</name>
    <dbReference type="NCBI Taxonomy" id="7936"/>
    <lineage>
        <taxon>Eukaryota</taxon>
        <taxon>Metazoa</taxon>
        <taxon>Chordata</taxon>
        <taxon>Craniata</taxon>
        <taxon>Vertebrata</taxon>
        <taxon>Euteleostomi</taxon>
        <taxon>Actinopterygii</taxon>
        <taxon>Neopterygii</taxon>
        <taxon>Teleostei</taxon>
        <taxon>Anguilliformes</taxon>
        <taxon>Anguillidae</taxon>
        <taxon>Anguilla</taxon>
    </lineage>
</organism>
<reference evidence="1" key="1">
    <citation type="submission" date="2021-01" db="EMBL/GenBank/DDBJ databases">
        <title>A chromosome-scale assembly of European eel, Anguilla anguilla.</title>
        <authorList>
            <person name="Henkel C."/>
            <person name="Jong-Raadsen S.A."/>
            <person name="Dufour S."/>
            <person name="Weltzien F.-A."/>
            <person name="Palstra A.P."/>
            <person name="Pelster B."/>
            <person name="Spaink H.P."/>
            <person name="Van Den Thillart G.E."/>
            <person name="Jansen H."/>
            <person name="Zahm M."/>
            <person name="Klopp C."/>
            <person name="Cedric C."/>
            <person name="Louis A."/>
            <person name="Berthelot C."/>
            <person name="Parey E."/>
            <person name="Roest Crollius H."/>
            <person name="Montfort J."/>
            <person name="Robinson-Rechavi M."/>
            <person name="Bucao C."/>
            <person name="Bouchez O."/>
            <person name="Gislard M."/>
            <person name="Lluch J."/>
            <person name="Milhes M."/>
            <person name="Lampietro C."/>
            <person name="Lopez Roques C."/>
            <person name="Donnadieu C."/>
            <person name="Braasch I."/>
            <person name="Desvignes T."/>
            <person name="Postlethwait J."/>
            <person name="Bobe J."/>
            <person name="Guiguen Y."/>
            <person name="Dirks R."/>
        </authorList>
    </citation>
    <scope>NUCLEOTIDE SEQUENCE</scope>
    <source>
        <strain evidence="1">Tag_6206</strain>
        <tissue evidence="1">Liver</tissue>
    </source>
</reference>
<protein>
    <submittedName>
        <fullName evidence="1">Uncharacterized protein</fullName>
    </submittedName>
</protein>
<dbReference type="AlphaFoldDB" id="A0A9D3MPN9"/>
<dbReference type="EMBL" id="JAFIRN010000003">
    <property type="protein sequence ID" value="KAG5852515.1"/>
    <property type="molecule type" value="Genomic_DNA"/>
</dbReference>
<proteinExistence type="predicted"/>